<dbReference type="OrthoDB" id="9810005at2"/>
<dbReference type="PANTHER" id="PTHR46124:SF4">
    <property type="entry name" value="HYDROLASE TATD"/>
    <property type="match status" value="1"/>
</dbReference>
<keyword evidence="2 4" id="KW-0479">Metal-binding</keyword>
<evidence type="ECO:0000313" key="6">
    <source>
        <dbReference type="Proteomes" id="UP000198744"/>
    </source>
</evidence>
<dbReference type="Gene3D" id="3.20.20.140">
    <property type="entry name" value="Metal-dependent hydrolases"/>
    <property type="match status" value="1"/>
</dbReference>
<dbReference type="PIRSF" id="PIRSF005902">
    <property type="entry name" value="DNase_TatD"/>
    <property type="match status" value="1"/>
</dbReference>
<accession>A0A1H7ZQH4</accession>
<dbReference type="STRING" id="43775.SAMN04489760_1264"/>
<feature type="binding site" evidence="4">
    <location>
        <position position="111"/>
    </location>
    <ligand>
        <name>a divalent metal cation</name>
        <dbReference type="ChEBI" id="CHEBI:60240"/>
        <label>1</label>
    </ligand>
</feature>
<dbReference type="Pfam" id="PF01026">
    <property type="entry name" value="TatD_DNase"/>
    <property type="match status" value="1"/>
</dbReference>
<feature type="binding site" evidence="4">
    <location>
        <position position="147"/>
    </location>
    <ligand>
        <name>a divalent metal cation</name>
        <dbReference type="ChEBI" id="CHEBI:60240"/>
        <label>2</label>
    </ligand>
</feature>
<dbReference type="GO" id="GO:0046872">
    <property type="term" value="F:metal ion binding"/>
    <property type="evidence" value="ECO:0007669"/>
    <property type="project" value="UniProtKB-KW"/>
</dbReference>
<dbReference type="AlphaFoldDB" id="A0A1H7ZQH4"/>
<dbReference type="FunFam" id="3.20.20.140:FF:000005">
    <property type="entry name" value="TatD family hydrolase"/>
    <property type="match status" value="1"/>
</dbReference>
<dbReference type="InterPro" id="IPR001130">
    <property type="entry name" value="TatD-like"/>
</dbReference>
<gene>
    <name evidence="5" type="ORF">SAMN04489760_1264</name>
</gene>
<dbReference type="EMBL" id="FOBS01000026">
    <property type="protein sequence ID" value="SEM60536.1"/>
    <property type="molecule type" value="Genomic_DNA"/>
</dbReference>
<sequence length="276" mass="30402">MTRSTNPTAGCNSYSPSKRYPLIDTHCHLNDLAFSTTLPEVIGRAKAAGVCAFIVPAYDMGSLERTAILAERYPDFVFPAYGLHPWFINEPLDFPILHSYISLNNTVAVGEIGLDFSPECPPADIQAPVLIRQLDMAAALGFPVLIHCRKAYDQLYEILKPYKGKLRGVLHSYSGGKEGMARFIDLDFYISFSGSVTRRNARKYHKTAGAVPPDRIILETDAPFIATESTVASKVEPCHVLDVAQKIAEIRGLTLSEVCRVSTGNALRLFDRIPAL</sequence>
<dbReference type="GO" id="GO:0005829">
    <property type="term" value="C:cytosol"/>
    <property type="evidence" value="ECO:0007669"/>
    <property type="project" value="TreeGrafter"/>
</dbReference>
<evidence type="ECO:0000256" key="3">
    <source>
        <dbReference type="ARBA" id="ARBA00022801"/>
    </source>
</evidence>
<organism evidence="5 6">
    <name type="scientific">Syntrophus gentianae</name>
    <dbReference type="NCBI Taxonomy" id="43775"/>
    <lineage>
        <taxon>Bacteria</taxon>
        <taxon>Pseudomonadati</taxon>
        <taxon>Thermodesulfobacteriota</taxon>
        <taxon>Syntrophia</taxon>
        <taxon>Syntrophales</taxon>
        <taxon>Syntrophaceae</taxon>
        <taxon>Syntrophus</taxon>
    </lineage>
</organism>
<dbReference type="PANTHER" id="PTHR46124">
    <property type="entry name" value="D-AMINOACYL-TRNA DEACYLASE"/>
    <property type="match status" value="1"/>
</dbReference>
<proteinExistence type="inferred from homology"/>
<evidence type="ECO:0000256" key="4">
    <source>
        <dbReference type="PIRSR" id="PIRSR005902-1"/>
    </source>
</evidence>
<feature type="binding site" evidence="4">
    <location>
        <position position="28"/>
    </location>
    <ligand>
        <name>a divalent metal cation</name>
        <dbReference type="ChEBI" id="CHEBI:60240"/>
        <label>1</label>
    </ligand>
</feature>
<feature type="binding site" evidence="4">
    <location>
        <position position="26"/>
    </location>
    <ligand>
        <name>a divalent metal cation</name>
        <dbReference type="ChEBI" id="CHEBI:60240"/>
        <label>1</label>
    </ligand>
</feature>
<name>A0A1H7ZQH4_9BACT</name>
<reference evidence="5 6" key="1">
    <citation type="submission" date="2016-10" db="EMBL/GenBank/DDBJ databases">
        <authorList>
            <person name="de Groot N.N."/>
        </authorList>
    </citation>
    <scope>NUCLEOTIDE SEQUENCE [LARGE SCALE GENOMIC DNA]</scope>
    <source>
        <strain evidence="5 6">DSM 8423</strain>
    </source>
</reference>
<keyword evidence="6" id="KW-1185">Reference proteome</keyword>
<evidence type="ECO:0000256" key="2">
    <source>
        <dbReference type="ARBA" id="ARBA00022723"/>
    </source>
</evidence>
<evidence type="ECO:0000256" key="1">
    <source>
        <dbReference type="ARBA" id="ARBA00009275"/>
    </source>
</evidence>
<dbReference type="InterPro" id="IPR032466">
    <property type="entry name" value="Metal_Hydrolase"/>
</dbReference>
<dbReference type="Proteomes" id="UP000198744">
    <property type="component" value="Unassembled WGS sequence"/>
</dbReference>
<dbReference type="GO" id="GO:0016788">
    <property type="term" value="F:hydrolase activity, acting on ester bonds"/>
    <property type="evidence" value="ECO:0007669"/>
    <property type="project" value="InterPro"/>
</dbReference>
<dbReference type="PROSITE" id="PS01137">
    <property type="entry name" value="TATD_1"/>
    <property type="match status" value="1"/>
</dbReference>
<dbReference type="SUPFAM" id="SSF51556">
    <property type="entry name" value="Metallo-dependent hydrolases"/>
    <property type="match status" value="1"/>
</dbReference>
<protein>
    <submittedName>
        <fullName evidence="5">TatD DNase family protein</fullName>
    </submittedName>
</protein>
<feature type="binding site" evidence="4">
    <location>
        <position position="171"/>
    </location>
    <ligand>
        <name>a divalent metal cation</name>
        <dbReference type="ChEBI" id="CHEBI:60240"/>
        <label>2</label>
    </ligand>
</feature>
<dbReference type="InterPro" id="IPR018228">
    <property type="entry name" value="DNase_TatD-rel_CS"/>
</dbReference>
<comment type="similarity">
    <text evidence="1">Belongs to the metallo-dependent hydrolases superfamily. TatD-type hydrolase family.</text>
</comment>
<evidence type="ECO:0000313" key="5">
    <source>
        <dbReference type="EMBL" id="SEM60536.1"/>
    </source>
</evidence>
<feature type="binding site" evidence="4">
    <location>
        <position position="221"/>
    </location>
    <ligand>
        <name>a divalent metal cation</name>
        <dbReference type="ChEBI" id="CHEBI:60240"/>
        <label>1</label>
    </ligand>
</feature>
<dbReference type="PROSITE" id="PS01091">
    <property type="entry name" value="TATD_3"/>
    <property type="match status" value="1"/>
</dbReference>
<dbReference type="CDD" id="cd01310">
    <property type="entry name" value="TatD_DNAse"/>
    <property type="match status" value="1"/>
</dbReference>
<dbReference type="RefSeq" id="WP_093884312.1">
    <property type="nucleotide sequence ID" value="NZ_FOBS01000026.1"/>
</dbReference>
<keyword evidence="3" id="KW-0378">Hydrolase</keyword>
<dbReference type="PROSITE" id="PS01090">
    <property type="entry name" value="TATD_2"/>
    <property type="match status" value="1"/>
</dbReference>